<keyword evidence="1" id="KW-1133">Transmembrane helix</keyword>
<dbReference type="EMBL" id="JAHCVI010000001">
    <property type="protein sequence ID" value="KAG7293545.1"/>
    <property type="molecule type" value="Genomic_DNA"/>
</dbReference>
<proteinExistence type="predicted"/>
<dbReference type="AlphaFoldDB" id="A0AAD4F611"/>
<gene>
    <name evidence="2" type="ORF">NEMBOFW57_003597</name>
</gene>
<sequence>MSTDDVSVERPIVASLWSMICLVAASVVLTDATAHGLGRHVRYLNRDERSTVLRLGYIAAVLTIAASSILELQT</sequence>
<comment type="caution">
    <text evidence="2">The sequence shown here is derived from an EMBL/GenBank/DDBJ whole genome shotgun (WGS) entry which is preliminary data.</text>
</comment>
<evidence type="ECO:0000313" key="3">
    <source>
        <dbReference type="Proteomes" id="UP001197093"/>
    </source>
</evidence>
<accession>A0AAD4F611</accession>
<feature type="transmembrane region" description="Helical" evidence="1">
    <location>
        <begin position="51"/>
        <end position="70"/>
    </location>
</feature>
<feature type="transmembrane region" description="Helical" evidence="1">
    <location>
        <begin position="12"/>
        <end position="30"/>
    </location>
</feature>
<keyword evidence="1" id="KW-0472">Membrane</keyword>
<keyword evidence="1" id="KW-0812">Transmembrane</keyword>
<reference evidence="2" key="1">
    <citation type="submission" date="2023-02" db="EMBL/GenBank/DDBJ databases">
        <authorList>
            <person name="Palmer J.M."/>
        </authorList>
    </citation>
    <scope>NUCLEOTIDE SEQUENCE</scope>
    <source>
        <strain evidence="2">FW57</strain>
    </source>
</reference>
<keyword evidence="3" id="KW-1185">Reference proteome</keyword>
<dbReference type="Proteomes" id="UP001197093">
    <property type="component" value="Unassembled WGS sequence"/>
</dbReference>
<evidence type="ECO:0000313" key="2">
    <source>
        <dbReference type="EMBL" id="KAG7293545.1"/>
    </source>
</evidence>
<protein>
    <submittedName>
        <fullName evidence="2">Uncharacterized protein</fullName>
    </submittedName>
</protein>
<evidence type="ECO:0000256" key="1">
    <source>
        <dbReference type="SAM" id="Phobius"/>
    </source>
</evidence>
<name>A0AAD4F611_9PEZI</name>
<organism evidence="2 3">
    <name type="scientific">Staphylotrichum longicolle</name>
    <dbReference type="NCBI Taxonomy" id="669026"/>
    <lineage>
        <taxon>Eukaryota</taxon>
        <taxon>Fungi</taxon>
        <taxon>Dikarya</taxon>
        <taxon>Ascomycota</taxon>
        <taxon>Pezizomycotina</taxon>
        <taxon>Sordariomycetes</taxon>
        <taxon>Sordariomycetidae</taxon>
        <taxon>Sordariales</taxon>
        <taxon>Chaetomiaceae</taxon>
        <taxon>Staphylotrichum</taxon>
    </lineage>
</organism>